<dbReference type="SUPFAM" id="SSF58038">
    <property type="entry name" value="SNARE fusion complex"/>
    <property type="match status" value="1"/>
</dbReference>
<dbReference type="Pfam" id="PF05739">
    <property type="entry name" value="SNARE"/>
    <property type="match status" value="1"/>
</dbReference>
<comment type="subcellular location">
    <subcellularLocation>
        <location evidence="9">Golgi apparatus</location>
        <location evidence="9">trans-Golgi network membrane</location>
        <topology evidence="9">Single-pass type IV membrane protein</topology>
    </subcellularLocation>
</comment>
<keyword evidence="8 12" id="KW-0472">Membrane</keyword>
<name>A0AAV2I3U1_LYMST</name>
<dbReference type="SUPFAM" id="SSF47661">
    <property type="entry name" value="t-snare proteins"/>
    <property type="match status" value="1"/>
</dbReference>
<evidence type="ECO:0000256" key="9">
    <source>
        <dbReference type="ARBA" id="ARBA00037801"/>
    </source>
</evidence>
<dbReference type="FunFam" id="1.20.5.110:FF:000006">
    <property type="entry name" value="Syntaxin 6"/>
    <property type="match status" value="1"/>
</dbReference>
<evidence type="ECO:0000313" key="15">
    <source>
        <dbReference type="Proteomes" id="UP001497497"/>
    </source>
</evidence>
<dbReference type="InterPro" id="IPR015260">
    <property type="entry name" value="Syntaxin-6/10/61_N"/>
</dbReference>
<evidence type="ECO:0000256" key="4">
    <source>
        <dbReference type="ARBA" id="ARBA00022927"/>
    </source>
</evidence>
<gene>
    <name evidence="14" type="ORF">GSLYS_00014453001</name>
</gene>
<evidence type="ECO:0000256" key="10">
    <source>
        <dbReference type="SAM" id="Coils"/>
    </source>
</evidence>
<feature type="compositionally biased region" description="Polar residues" evidence="11">
    <location>
        <begin position="130"/>
        <end position="143"/>
    </location>
</feature>
<dbReference type="PROSITE" id="PS50192">
    <property type="entry name" value="T_SNARE"/>
    <property type="match status" value="1"/>
</dbReference>
<evidence type="ECO:0000256" key="7">
    <source>
        <dbReference type="ARBA" id="ARBA00023054"/>
    </source>
</evidence>
<reference evidence="14 15" key="1">
    <citation type="submission" date="2024-04" db="EMBL/GenBank/DDBJ databases">
        <authorList>
            <consortium name="Genoscope - CEA"/>
            <person name="William W."/>
        </authorList>
    </citation>
    <scope>NUCLEOTIDE SEQUENCE [LARGE SCALE GENOMIC DNA]</scope>
</reference>
<dbReference type="InterPro" id="IPR010989">
    <property type="entry name" value="SNARE"/>
</dbReference>
<dbReference type="EMBL" id="CAXITT010000400">
    <property type="protein sequence ID" value="CAL1540804.1"/>
    <property type="molecule type" value="Genomic_DNA"/>
</dbReference>
<dbReference type="CDD" id="cd21443">
    <property type="entry name" value="SNARE_NTD_STX6_STX10"/>
    <property type="match status" value="1"/>
</dbReference>
<keyword evidence="3 12" id="KW-0812">Transmembrane</keyword>
<organism evidence="14 15">
    <name type="scientific">Lymnaea stagnalis</name>
    <name type="common">Great pond snail</name>
    <name type="synonym">Helix stagnalis</name>
    <dbReference type="NCBI Taxonomy" id="6523"/>
    <lineage>
        <taxon>Eukaryota</taxon>
        <taxon>Metazoa</taxon>
        <taxon>Spiralia</taxon>
        <taxon>Lophotrochozoa</taxon>
        <taxon>Mollusca</taxon>
        <taxon>Gastropoda</taxon>
        <taxon>Heterobranchia</taxon>
        <taxon>Euthyneura</taxon>
        <taxon>Panpulmonata</taxon>
        <taxon>Hygrophila</taxon>
        <taxon>Lymnaeoidea</taxon>
        <taxon>Lymnaeidae</taxon>
        <taxon>Lymnaea</taxon>
    </lineage>
</organism>
<accession>A0AAV2I3U1</accession>
<protein>
    <recommendedName>
        <fullName evidence="13">t-SNARE coiled-coil homology domain-containing protein</fullName>
    </recommendedName>
</protein>
<evidence type="ECO:0000256" key="12">
    <source>
        <dbReference type="SAM" id="Phobius"/>
    </source>
</evidence>
<keyword evidence="7 10" id="KW-0175">Coiled coil</keyword>
<dbReference type="Pfam" id="PF09177">
    <property type="entry name" value="STX6_10_61_N"/>
    <property type="match status" value="1"/>
</dbReference>
<dbReference type="GO" id="GO:0005794">
    <property type="term" value="C:Golgi apparatus"/>
    <property type="evidence" value="ECO:0007669"/>
    <property type="project" value="UniProtKB-SubCell"/>
</dbReference>
<keyword evidence="5 12" id="KW-1133">Transmembrane helix</keyword>
<evidence type="ECO:0000256" key="6">
    <source>
        <dbReference type="ARBA" id="ARBA00023034"/>
    </source>
</evidence>
<keyword evidence="2" id="KW-0813">Transport</keyword>
<dbReference type="GO" id="GO:0016020">
    <property type="term" value="C:membrane"/>
    <property type="evidence" value="ECO:0007669"/>
    <property type="project" value="InterPro"/>
</dbReference>
<dbReference type="Gene3D" id="1.20.5.110">
    <property type="match status" value="1"/>
</dbReference>
<comment type="similarity">
    <text evidence="1">Belongs to the syntaxin family.</text>
</comment>
<dbReference type="PANTHER" id="PTHR12791">
    <property type="entry name" value="GOLGI SNARE BET1-RELATED"/>
    <property type="match status" value="1"/>
</dbReference>
<keyword evidence="15" id="KW-1185">Reference proteome</keyword>
<sequence>MSLEDPFFVVKEEVQKALVVVRNLFSRWRELQENGGMSSREEIEYTTNELRNSLRSIEWDLEDLEETVDILEIKKSSLIFIVERNPRKFKISEYDLQERRNFVEKTKSTVRDMKSQISSPGNKQKEELNSRQAPISSNSNGPKTPQDKYKRLDEEMEQANQRYISDTQQQQKLLIRTQDDQLDMIGSSVGVLKNMSQQIGNELEDQNIMLDEFHHEMDNTESKMDQTMKKMAKVLHMSNDRRQWCAIGVLLLVLLIIIILFFVV</sequence>
<feature type="coiled-coil region" evidence="10">
    <location>
        <begin position="47"/>
        <end position="74"/>
    </location>
</feature>
<feature type="domain" description="T-SNARE coiled-coil homology" evidence="13">
    <location>
        <begin position="172"/>
        <end position="234"/>
    </location>
</feature>
<evidence type="ECO:0000256" key="8">
    <source>
        <dbReference type="ARBA" id="ARBA00023136"/>
    </source>
</evidence>
<evidence type="ECO:0000256" key="11">
    <source>
        <dbReference type="SAM" id="MobiDB-lite"/>
    </source>
</evidence>
<feature type="region of interest" description="Disordered" evidence="11">
    <location>
        <begin position="106"/>
        <end position="147"/>
    </location>
</feature>
<feature type="transmembrane region" description="Helical" evidence="12">
    <location>
        <begin position="244"/>
        <end position="263"/>
    </location>
</feature>
<dbReference type="Gene3D" id="1.20.58.90">
    <property type="match status" value="1"/>
</dbReference>
<dbReference type="GO" id="GO:0048193">
    <property type="term" value="P:Golgi vesicle transport"/>
    <property type="evidence" value="ECO:0007669"/>
    <property type="project" value="InterPro"/>
</dbReference>
<comment type="caution">
    <text evidence="14">The sequence shown here is derived from an EMBL/GenBank/DDBJ whole genome shotgun (WGS) entry which is preliminary data.</text>
</comment>
<dbReference type="SMART" id="SM00397">
    <property type="entry name" value="t_SNARE"/>
    <property type="match status" value="1"/>
</dbReference>
<evidence type="ECO:0000259" key="13">
    <source>
        <dbReference type="PROSITE" id="PS50192"/>
    </source>
</evidence>
<evidence type="ECO:0000256" key="2">
    <source>
        <dbReference type="ARBA" id="ARBA00022448"/>
    </source>
</evidence>
<evidence type="ECO:0000313" key="14">
    <source>
        <dbReference type="EMBL" id="CAL1540804.1"/>
    </source>
</evidence>
<dbReference type="AlphaFoldDB" id="A0AAV2I3U1"/>
<dbReference type="Proteomes" id="UP001497497">
    <property type="component" value="Unassembled WGS sequence"/>
</dbReference>
<keyword evidence="6" id="KW-0333">Golgi apparatus</keyword>
<dbReference type="InterPro" id="IPR000727">
    <property type="entry name" value="T_SNARE_dom"/>
</dbReference>
<dbReference type="FunFam" id="1.20.58.90:FF:000004">
    <property type="entry name" value="Syntaxin 10"/>
    <property type="match status" value="1"/>
</dbReference>
<evidence type="ECO:0000256" key="5">
    <source>
        <dbReference type="ARBA" id="ARBA00022989"/>
    </source>
</evidence>
<keyword evidence="4" id="KW-0653">Protein transport</keyword>
<dbReference type="GO" id="GO:0015031">
    <property type="term" value="P:protein transport"/>
    <property type="evidence" value="ECO:0007669"/>
    <property type="project" value="UniProtKB-KW"/>
</dbReference>
<evidence type="ECO:0000256" key="3">
    <source>
        <dbReference type="ARBA" id="ARBA00022692"/>
    </source>
</evidence>
<proteinExistence type="inferred from homology"/>
<evidence type="ECO:0000256" key="1">
    <source>
        <dbReference type="ARBA" id="ARBA00009063"/>
    </source>
</evidence>
<dbReference type="CDD" id="cd15851">
    <property type="entry name" value="SNARE_Syntaxin6"/>
    <property type="match status" value="1"/>
</dbReference>